<dbReference type="RefSeq" id="WP_098703416.1">
    <property type="nucleotide sequence ID" value="NZ_CP077115.1"/>
</dbReference>
<accession>A0A2B7YH85</accession>
<dbReference type="Proteomes" id="UP000222862">
    <property type="component" value="Unassembled WGS sequence"/>
</dbReference>
<dbReference type="Pfam" id="PF13274">
    <property type="entry name" value="SocA_Panacea"/>
    <property type="match status" value="1"/>
</dbReference>
<evidence type="ECO:0000313" key="3">
    <source>
        <dbReference type="EMBL" id="PHI06925.1"/>
    </source>
</evidence>
<name>A0A2B7YH85_FUSNP</name>
<evidence type="ECO:0000313" key="4">
    <source>
        <dbReference type="Proteomes" id="UP000222862"/>
    </source>
</evidence>
<reference evidence="2 4" key="2">
    <citation type="submission" date="2017-06" db="EMBL/GenBank/DDBJ databases">
        <title>Genome sequencing of Fusobacterium nucleatum subsp. polymorphum KCOM 1232 (=ChDC F37).</title>
        <authorList>
            <person name="Kook J.-K."/>
            <person name="Park S.-N."/>
            <person name="Lim Y.K."/>
            <person name="Roh H."/>
        </authorList>
    </citation>
    <scope>NUCLEOTIDE SEQUENCE [LARGE SCALE GENOMIC DNA]</scope>
    <source>
        <strain evidence="2">KCOM 1232</strain>
        <strain evidence="4">KCOM 1232 ( ChDC F37)</strain>
    </source>
</reference>
<sequence length="144" mass="17213">MTERLKAICRRLIELSHNEISNLVLQKLLYLIQAYSLVDRNQPAFDDRIEAWQYGPVVPEAYYGFKYHFNEIQNANNILDENTNRYINEIFETFGRQDPFDLVNLTHSYNSWINAWRNPFDSIITNADIEECHRQLLQDFGYIF</sequence>
<dbReference type="InterPro" id="IPR025272">
    <property type="entry name" value="SocA_Panacea"/>
</dbReference>
<evidence type="ECO:0000313" key="2">
    <source>
        <dbReference type="EMBL" id="PGH20645.1"/>
    </source>
</evidence>
<gene>
    <name evidence="3" type="ORF">CBG54_07715</name>
    <name evidence="2" type="ORF">RN96_10830</name>
</gene>
<reference evidence="3 5" key="1">
    <citation type="submission" date="2017-06" db="EMBL/GenBank/DDBJ databases">
        <title>Draft genome sequence of Fusobacterium nucleatum subsp. polymorphum KCOM 1271 (=ChDC F305).</title>
        <authorList>
            <person name="Kook J.-K."/>
            <person name="Park S.-N."/>
            <person name="Lim Y.K."/>
            <person name="Roh H."/>
        </authorList>
    </citation>
    <scope>NUCLEOTIDE SEQUENCE [LARGE SCALE GENOMIC DNA]</scope>
    <source>
        <strain evidence="3">KCOM 1271</strain>
        <strain evidence="5">KCOM 1271 (ChDC F305)</strain>
    </source>
</reference>
<dbReference type="EMBL" id="NIRN01000001">
    <property type="protein sequence ID" value="PHI06925.1"/>
    <property type="molecule type" value="Genomic_DNA"/>
</dbReference>
<evidence type="ECO:0000259" key="1">
    <source>
        <dbReference type="Pfam" id="PF13274"/>
    </source>
</evidence>
<dbReference type="Proteomes" id="UP000224182">
    <property type="component" value="Unassembled WGS sequence"/>
</dbReference>
<proteinExistence type="predicted"/>
<organism evidence="2 4">
    <name type="scientific">Fusobacterium nucleatum subsp. polymorphum</name>
    <name type="common">Fusobacterium polymorphum</name>
    <dbReference type="NCBI Taxonomy" id="76857"/>
    <lineage>
        <taxon>Bacteria</taxon>
        <taxon>Fusobacteriati</taxon>
        <taxon>Fusobacteriota</taxon>
        <taxon>Fusobacteriia</taxon>
        <taxon>Fusobacteriales</taxon>
        <taxon>Fusobacteriaceae</taxon>
        <taxon>Fusobacterium</taxon>
    </lineage>
</organism>
<dbReference type="AlphaFoldDB" id="A0A2B7YH85"/>
<dbReference type="EMBL" id="NJGI01000005">
    <property type="protein sequence ID" value="PGH20645.1"/>
    <property type="molecule type" value="Genomic_DNA"/>
</dbReference>
<evidence type="ECO:0000313" key="5">
    <source>
        <dbReference type="Proteomes" id="UP000224182"/>
    </source>
</evidence>
<feature type="domain" description="Antitoxin SocA-like Panacea" evidence="1">
    <location>
        <begin position="25"/>
        <end position="112"/>
    </location>
</feature>
<comment type="caution">
    <text evidence="2">The sequence shown here is derived from an EMBL/GenBank/DDBJ whole genome shotgun (WGS) entry which is preliminary data.</text>
</comment>
<protein>
    <recommendedName>
        <fullName evidence="1">Antitoxin SocA-like Panacea domain-containing protein</fullName>
    </recommendedName>
</protein>